<dbReference type="RefSeq" id="WP_400186756.1">
    <property type="nucleotide sequence ID" value="NZ_JBGORX010000001.1"/>
</dbReference>
<gene>
    <name evidence="2" type="ORF">ACD661_05025</name>
</gene>
<evidence type="ECO:0000313" key="2">
    <source>
        <dbReference type="EMBL" id="MFJ1267922.1"/>
    </source>
</evidence>
<name>A0ABW8D5E8_9GAMM</name>
<organism evidence="2 3">
    <name type="scientific">Legionella lytica</name>
    <dbReference type="NCBI Taxonomy" id="96232"/>
    <lineage>
        <taxon>Bacteria</taxon>
        <taxon>Pseudomonadati</taxon>
        <taxon>Pseudomonadota</taxon>
        <taxon>Gammaproteobacteria</taxon>
        <taxon>Legionellales</taxon>
        <taxon>Legionellaceae</taxon>
        <taxon>Legionella</taxon>
    </lineage>
</organism>
<feature type="chain" id="PRO_5045184229" description="Secreted protein" evidence="1">
    <location>
        <begin position="22"/>
        <end position="134"/>
    </location>
</feature>
<protein>
    <recommendedName>
        <fullName evidence="4">Secreted protein</fullName>
    </recommendedName>
</protein>
<dbReference type="PROSITE" id="PS51257">
    <property type="entry name" value="PROKAR_LIPOPROTEIN"/>
    <property type="match status" value="1"/>
</dbReference>
<evidence type="ECO:0008006" key="4">
    <source>
        <dbReference type="Google" id="ProtNLM"/>
    </source>
</evidence>
<accession>A0ABW8D5E8</accession>
<feature type="signal peptide" evidence="1">
    <location>
        <begin position="1"/>
        <end position="21"/>
    </location>
</feature>
<keyword evidence="1" id="KW-0732">Signal</keyword>
<dbReference type="EMBL" id="JBGORX010000001">
    <property type="protein sequence ID" value="MFJ1267922.1"/>
    <property type="molecule type" value="Genomic_DNA"/>
</dbReference>
<keyword evidence="3" id="KW-1185">Reference proteome</keyword>
<proteinExistence type="predicted"/>
<evidence type="ECO:0000313" key="3">
    <source>
        <dbReference type="Proteomes" id="UP001615550"/>
    </source>
</evidence>
<evidence type="ECO:0000256" key="1">
    <source>
        <dbReference type="SAM" id="SignalP"/>
    </source>
</evidence>
<dbReference type="Proteomes" id="UP001615550">
    <property type="component" value="Unassembled WGS sequence"/>
</dbReference>
<sequence>MNKLALVSSACFSLSLLTGCASIVSGNQQKITVLTPPVENARCALENNKGKWYVDHTPNSIVVHRSNKDLVLTCEKPGYEKSSTQVQSKLKGLIFGNIIFGGVIGGGIDVATGSAFDYPKEIKVPMKPSARKKK</sequence>
<reference evidence="2 3" key="1">
    <citation type="submission" date="2024-08" db="EMBL/GenBank/DDBJ databases">
        <title>Draft Genome Sequence of Legionella lytica strain DSB2004, Isolated From a Fire Sprinkler System.</title>
        <authorList>
            <person name="Everhart A.D."/>
            <person name="Kidane D.T."/>
            <person name="Farone A.L."/>
            <person name="Farone M.B."/>
        </authorList>
    </citation>
    <scope>NUCLEOTIDE SEQUENCE [LARGE SCALE GENOMIC DNA]</scope>
    <source>
        <strain evidence="2 3">DSB2004</strain>
    </source>
</reference>
<comment type="caution">
    <text evidence="2">The sequence shown here is derived from an EMBL/GenBank/DDBJ whole genome shotgun (WGS) entry which is preliminary data.</text>
</comment>